<organism evidence="1 2">
    <name type="scientific">Solanum verrucosum</name>
    <dbReference type="NCBI Taxonomy" id="315347"/>
    <lineage>
        <taxon>Eukaryota</taxon>
        <taxon>Viridiplantae</taxon>
        <taxon>Streptophyta</taxon>
        <taxon>Embryophyta</taxon>
        <taxon>Tracheophyta</taxon>
        <taxon>Spermatophyta</taxon>
        <taxon>Magnoliopsida</taxon>
        <taxon>eudicotyledons</taxon>
        <taxon>Gunneridae</taxon>
        <taxon>Pentapetalae</taxon>
        <taxon>asterids</taxon>
        <taxon>lamiids</taxon>
        <taxon>Solanales</taxon>
        <taxon>Solanaceae</taxon>
        <taxon>Solanoideae</taxon>
        <taxon>Solaneae</taxon>
        <taxon>Solanum</taxon>
    </lineage>
</organism>
<gene>
    <name evidence="1" type="ORF">MTR67_044395</name>
</gene>
<keyword evidence="2" id="KW-1185">Reference proteome</keyword>
<sequence>MTKRTKELKIPKSPIPECRTQLFSAMVSTENWSAGGCNRFVDGCNKLRSGCFHMRHSKFSRMPWKPSPLNTLHPNMNNSCKIRFTPCLLVIKLYIRSLSFISKISPFLQIET</sequence>
<dbReference type="EMBL" id="CP133621">
    <property type="protein sequence ID" value="WMV51010.1"/>
    <property type="molecule type" value="Genomic_DNA"/>
</dbReference>
<reference evidence="1" key="1">
    <citation type="submission" date="2023-08" db="EMBL/GenBank/DDBJ databases">
        <title>A de novo genome assembly of Solanum verrucosum Schlechtendal, a Mexican diploid species geographically isolated from the other diploid A-genome species in potato relatives.</title>
        <authorList>
            <person name="Hosaka K."/>
        </authorList>
    </citation>
    <scope>NUCLEOTIDE SEQUENCE</scope>
    <source>
        <tissue evidence="1">Young leaves</tissue>
    </source>
</reference>
<accession>A0AAF0UQT3</accession>
<dbReference type="Proteomes" id="UP001234989">
    <property type="component" value="Chromosome 10"/>
</dbReference>
<proteinExistence type="predicted"/>
<protein>
    <submittedName>
        <fullName evidence="1">Uncharacterized protein</fullName>
    </submittedName>
</protein>
<name>A0AAF0UQT3_SOLVR</name>
<dbReference type="AlphaFoldDB" id="A0AAF0UQT3"/>
<evidence type="ECO:0000313" key="2">
    <source>
        <dbReference type="Proteomes" id="UP001234989"/>
    </source>
</evidence>
<evidence type="ECO:0000313" key="1">
    <source>
        <dbReference type="EMBL" id="WMV51010.1"/>
    </source>
</evidence>